<keyword evidence="4" id="KW-0723">Serine/threonine-protein kinase</keyword>
<dbReference type="CDD" id="cd12195">
    <property type="entry name" value="CIPK_C"/>
    <property type="match status" value="1"/>
</dbReference>
<evidence type="ECO:0000256" key="11">
    <source>
        <dbReference type="ARBA" id="ARBA00048679"/>
    </source>
</evidence>
<feature type="binding site" evidence="12">
    <location>
        <position position="110"/>
    </location>
    <ligand>
        <name>ATP</name>
        <dbReference type="ChEBI" id="CHEBI:30616"/>
    </ligand>
</feature>
<dbReference type="GO" id="GO:0005524">
    <property type="term" value="F:ATP binding"/>
    <property type="evidence" value="ECO:0007669"/>
    <property type="project" value="UniProtKB-UniRule"/>
</dbReference>
<dbReference type="InterPro" id="IPR011009">
    <property type="entry name" value="Kinase-like_dom_sf"/>
</dbReference>
<accession>A0A8D9LMG2</accession>
<dbReference type="GO" id="GO:0004674">
    <property type="term" value="F:protein serine/threonine kinase activity"/>
    <property type="evidence" value="ECO:0007669"/>
    <property type="project" value="UniProtKB-KW"/>
</dbReference>
<dbReference type="GO" id="GO:0007165">
    <property type="term" value="P:signal transduction"/>
    <property type="evidence" value="ECO:0007669"/>
    <property type="project" value="InterPro"/>
</dbReference>
<dbReference type="PROSITE" id="PS00107">
    <property type="entry name" value="PROTEIN_KINASE_ATP"/>
    <property type="match status" value="1"/>
</dbReference>
<evidence type="ECO:0000259" key="14">
    <source>
        <dbReference type="PROSITE" id="PS50816"/>
    </source>
</evidence>
<evidence type="ECO:0000259" key="13">
    <source>
        <dbReference type="PROSITE" id="PS50011"/>
    </source>
</evidence>
<evidence type="ECO:0000256" key="5">
    <source>
        <dbReference type="ARBA" id="ARBA00022679"/>
    </source>
</evidence>
<dbReference type="AlphaFoldDB" id="A0A8D9LMG2"/>
<dbReference type="Pfam" id="PF03822">
    <property type="entry name" value="NAF"/>
    <property type="match status" value="1"/>
</dbReference>
<dbReference type="SMART" id="SM00220">
    <property type="entry name" value="S_TKc"/>
    <property type="match status" value="1"/>
</dbReference>
<evidence type="ECO:0000256" key="7">
    <source>
        <dbReference type="ARBA" id="ARBA00022777"/>
    </source>
</evidence>
<evidence type="ECO:0000256" key="10">
    <source>
        <dbReference type="ARBA" id="ARBA00047899"/>
    </source>
</evidence>
<dbReference type="Gene3D" id="3.30.310.80">
    <property type="entry name" value="Kinase associated domain 1, KA1"/>
    <property type="match status" value="1"/>
</dbReference>
<keyword evidence="8 12" id="KW-0067">ATP-binding</keyword>
<dbReference type="InterPro" id="IPR008271">
    <property type="entry name" value="Ser/Thr_kinase_AS"/>
</dbReference>
<dbReference type="InterPro" id="IPR018451">
    <property type="entry name" value="NAF/FISL_domain"/>
</dbReference>
<evidence type="ECO:0000256" key="6">
    <source>
        <dbReference type="ARBA" id="ARBA00022741"/>
    </source>
</evidence>
<dbReference type="FunFam" id="1.10.510.10:FF:000279">
    <property type="entry name" value="Non-specific serine/threonine protein kinase"/>
    <property type="match status" value="1"/>
</dbReference>
<sequence length="506" mass="56898">MRLLNHPNNRADIRVPSKLVPTDYYNMWLATPWVLTDKTLISYRGRIGVVENPREGSFRLWVLEDAEKEMGLFGTKKIGKYEIGRTIGEGNFAKVKLGYDTTNGTYVAVKIIDKALVIQKGLQSQVQREIRTMKLLNHPNIVQIHEVIGTKTKICIVMEYVAGGQLSDKLCRHKMKESDARKLFQQLIDAVDYCHNRGVYHRDLKPQNLLLDSKGNLKVSDFGLSAVPKSGDMLSTACGSPCYIAPELIMNKGYSGAAVDVWSCGVILFELLAGYPPFDDHTLVVLYKKILRADYTFPPAFTGAQKKLIFNILDPNPQRRMKLAEIIIQDSWFKLGYTPAYHHPDSIKATLGCYVLFSKLYITYLNLILQENVAEINAETASSNFINAFQIIAMSSDLDLSGLLEEQDDKIYKTKIGSKNTAQETIKKIEAAATYASLSVERIKHFKVKIQPKEIRSRSSFDLLSAEVIEVTPTNCLIEISKSAGELRLYMEFCQSLSSLLTAEVS</sequence>
<dbReference type="PANTHER" id="PTHR43895:SF65">
    <property type="entry name" value="CBL-INTERACTING PROTEIN KINASE 21"/>
    <property type="match status" value="1"/>
</dbReference>
<dbReference type="InterPro" id="IPR000719">
    <property type="entry name" value="Prot_kinase_dom"/>
</dbReference>
<evidence type="ECO:0000256" key="3">
    <source>
        <dbReference type="ARBA" id="ARBA00012513"/>
    </source>
</evidence>
<feature type="domain" description="NAF" evidence="14">
    <location>
        <begin position="381"/>
        <end position="405"/>
    </location>
</feature>
<gene>
    <name evidence="15" type="ORF">BRAPAZ1V2_A03P12680.2</name>
</gene>
<dbReference type="Proteomes" id="UP000694005">
    <property type="component" value="Chromosome A03"/>
</dbReference>
<dbReference type="Gene3D" id="1.10.510.10">
    <property type="entry name" value="Transferase(Phosphotransferase) domain 1"/>
    <property type="match status" value="1"/>
</dbReference>
<dbReference type="PROSITE" id="PS50816">
    <property type="entry name" value="NAF"/>
    <property type="match status" value="1"/>
</dbReference>
<keyword evidence="5" id="KW-0808">Transferase</keyword>
<dbReference type="PROSITE" id="PS00108">
    <property type="entry name" value="PROTEIN_KINASE_ST"/>
    <property type="match status" value="1"/>
</dbReference>
<reference evidence="15 16" key="1">
    <citation type="submission" date="2021-07" db="EMBL/GenBank/DDBJ databases">
        <authorList>
            <consortium name="Genoscope - CEA"/>
            <person name="William W."/>
        </authorList>
    </citation>
    <scope>NUCLEOTIDE SEQUENCE [LARGE SCALE GENOMIC DNA]</scope>
</reference>
<proteinExistence type="inferred from homology"/>
<comment type="cofactor">
    <cofactor evidence="1">
        <name>Mn(2+)</name>
        <dbReference type="ChEBI" id="CHEBI:29035"/>
    </cofactor>
</comment>
<feature type="domain" description="Protein kinase" evidence="13">
    <location>
        <begin position="81"/>
        <end position="333"/>
    </location>
</feature>
<evidence type="ECO:0000256" key="1">
    <source>
        <dbReference type="ARBA" id="ARBA00001936"/>
    </source>
</evidence>
<dbReference type="FunFam" id="3.30.310.80:FF:000005">
    <property type="entry name" value="Non-specific serine/threonine protein kinase"/>
    <property type="match status" value="1"/>
</dbReference>
<keyword evidence="6 12" id="KW-0547">Nucleotide-binding</keyword>
<evidence type="ECO:0000256" key="4">
    <source>
        <dbReference type="ARBA" id="ARBA00022527"/>
    </source>
</evidence>
<organism evidence="15 16">
    <name type="scientific">Brassica campestris</name>
    <name type="common">Field mustard</name>
    <dbReference type="NCBI Taxonomy" id="3711"/>
    <lineage>
        <taxon>Eukaryota</taxon>
        <taxon>Viridiplantae</taxon>
        <taxon>Streptophyta</taxon>
        <taxon>Embryophyta</taxon>
        <taxon>Tracheophyta</taxon>
        <taxon>Spermatophyta</taxon>
        <taxon>Magnoliopsida</taxon>
        <taxon>eudicotyledons</taxon>
        <taxon>Gunneridae</taxon>
        <taxon>Pentapetalae</taxon>
        <taxon>rosids</taxon>
        <taxon>malvids</taxon>
        <taxon>Brassicales</taxon>
        <taxon>Brassicaceae</taxon>
        <taxon>Brassiceae</taxon>
        <taxon>Brassica</taxon>
    </lineage>
</organism>
<dbReference type="EC" id="2.7.11.1" evidence="3"/>
<evidence type="ECO:0000256" key="8">
    <source>
        <dbReference type="ARBA" id="ARBA00022840"/>
    </source>
</evidence>
<keyword evidence="7" id="KW-0418">Kinase</keyword>
<evidence type="ECO:0000256" key="12">
    <source>
        <dbReference type="PROSITE-ProRule" id="PRU10141"/>
    </source>
</evidence>
<evidence type="ECO:0000313" key="16">
    <source>
        <dbReference type="Proteomes" id="UP000694005"/>
    </source>
</evidence>
<protein>
    <recommendedName>
        <fullName evidence="3">non-specific serine/threonine protein kinase</fullName>
        <ecNumber evidence="3">2.7.11.1</ecNumber>
    </recommendedName>
</protein>
<dbReference type="PANTHER" id="PTHR43895">
    <property type="entry name" value="CALCIUM/CALMODULIN-DEPENDENT PROTEIN KINASE KINASE-RELATED"/>
    <property type="match status" value="1"/>
</dbReference>
<dbReference type="SUPFAM" id="SSF56112">
    <property type="entry name" value="Protein kinase-like (PK-like)"/>
    <property type="match status" value="1"/>
</dbReference>
<dbReference type="PROSITE" id="PS50011">
    <property type="entry name" value="PROTEIN_KINASE_DOM"/>
    <property type="match status" value="1"/>
</dbReference>
<keyword evidence="9" id="KW-0464">Manganese</keyword>
<dbReference type="Pfam" id="PF00069">
    <property type="entry name" value="Pkinase"/>
    <property type="match status" value="1"/>
</dbReference>
<dbReference type="EMBL" id="LS974619">
    <property type="protein sequence ID" value="CAG7879925.1"/>
    <property type="molecule type" value="Genomic_DNA"/>
</dbReference>
<comment type="similarity">
    <text evidence="2">Belongs to the protein kinase superfamily. CAMK Ser/Thr protein kinase family. SNF1 subfamily.</text>
</comment>
<evidence type="ECO:0000313" key="15">
    <source>
        <dbReference type="EMBL" id="CAG7879925.1"/>
    </source>
</evidence>
<dbReference type="FunFam" id="3.30.200.20:FF:000096">
    <property type="entry name" value="Non-specific serine/threonine protein kinase"/>
    <property type="match status" value="1"/>
</dbReference>
<dbReference type="Gramene" id="A03p12680.2_BraZ1">
    <property type="protein sequence ID" value="A03p12680.2_BraZ1.CDS"/>
    <property type="gene ID" value="A03g12680.2_BraZ1"/>
</dbReference>
<name>A0A8D9LMG2_BRACM</name>
<comment type="catalytic activity">
    <reaction evidence="10">
        <text>L-threonyl-[protein] + ATP = O-phospho-L-threonyl-[protein] + ADP + H(+)</text>
        <dbReference type="Rhea" id="RHEA:46608"/>
        <dbReference type="Rhea" id="RHEA-COMP:11060"/>
        <dbReference type="Rhea" id="RHEA-COMP:11605"/>
        <dbReference type="ChEBI" id="CHEBI:15378"/>
        <dbReference type="ChEBI" id="CHEBI:30013"/>
        <dbReference type="ChEBI" id="CHEBI:30616"/>
        <dbReference type="ChEBI" id="CHEBI:61977"/>
        <dbReference type="ChEBI" id="CHEBI:456216"/>
        <dbReference type="EC" id="2.7.11.1"/>
    </reaction>
</comment>
<dbReference type="InterPro" id="IPR004041">
    <property type="entry name" value="NAF_dom"/>
</dbReference>
<evidence type="ECO:0000256" key="9">
    <source>
        <dbReference type="ARBA" id="ARBA00023211"/>
    </source>
</evidence>
<comment type="catalytic activity">
    <reaction evidence="11">
        <text>L-seryl-[protein] + ATP = O-phospho-L-seryl-[protein] + ADP + H(+)</text>
        <dbReference type="Rhea" id="RHEA:17989"/>
        <dbReference type="Rhea" id="RHEA-COMP:9863"/>
        <dbReference type="Rhea" id="RHEA-COMP:11604"/>
        <dbReference type="ChEBI" id="CHEBI:15378"/>
        <dbReference type="ChEBI" id="CHEBI:29999"/>
        <dbReference type="ChEBI" id="CHEBI:30616"/>
        <dbReference type="ChEBI" id="CHEBI:83421"/>
        <dbReference type="ChEBI" id="CHEBI:456216"/>
        <dbReference type="EC" id="2.7.11.1"/>
    </reaction>
</comment>
<evidence type="ECO:0000256" key="2">
    <source>
        <dbReference type="ARBA" id="ARBA00006234"/>
    </source>
</evidence>
<dbReference type="InterPro" id="IPR017441">
    <property type="entry name" value="Protein_kinase_ATP_BS"/>
</dbReference>